<keyword evidence="2" id="KW-1185">Reference proteome</keyword>
<reference evidence="1 2" key="1">
    <citation type="journal article" date="2013" name="Genome Biol. Evol.">
        <title>Genomes of Stigonematalean cyanobacteria (subsection V) and the evolution of oxygenic photosynthesis from prokaryotes to plastids.</title>
        <authorList>
            <person name="Dagan T."/>
            <person name="Roettger M."/>
            <person name="Stucken K."/>
            <person name="Landan G."/>
            <person name="Koch R."/>
            <person name="Major P."/>
            <person name="Gould S.B."/>
            <person name="Goremykin V.V."/>
            <person name="Rippka R."/>
            <person name="Tandeau de Marsac N."/>
            <person name="Gugger M."/>
            <person name="Lockhart P.J."/>
            <person name="Allen J.F."/>
            <person name="Brune I."/>
            <person name="Maus I."/>
            <person name="Puhler A."/>
            <person name="Martin W.F."/>
        </authorList>
    </citation>
    <scope>NUCLEOTIDE SEQUENCE [LARGE SCALE GENOMIC DNA]</scope>
    <source>
        <strain evidence="1 2">PCC 7110</strain>
    </source>
</reference>
<accession>A0A139X8M5</accession>
<dbReference type="RefSeq" id="WP_017740158.1">
    <property type="nucleotide sequence ID" value="NZ_KQ976354.1"/>
</dbReference>
<sequence>MLQVLLDADIALEWILNRSPIVEEVEIIWYLINSHVIECYMTKIGIGKIHLILSEFNGIKANDFVFYLEGVVKICPVDYNLLQESRKSPLDFETAVEIECAKQKQCYYITQKSHDLIINYYDKVPQLGELWDLLGREFASKMNEVLHQKKINLISVWAAKQGLGELIKWNLNSDQ</sequence>
<dbReference type="EMBL" id="ANNX02000025">
    <property type="protein sequence ID" value="KYC41054.1"/>
    <property type="molecule type" value="Genomic_DNA"/>
</dbReference>
<proteinExistence type="predicted"/>
<organism evidence="1 2">
    <name type="scientific">Scytonema hofmannii PCC 7110</name>
    <dbReference type="NCBI Taxonomy" id="128403"/>
    <lineage>
        <taxon>Bacteria</taxon>
        <taxon>Bacillati</taxon>
        <taxon>Cyanobacteriota</taxon>
        <taxon>Cyanophyceae</taxon>
        <taxon>Nostocales</taxon>
        <taxon>Scytonemataceae</taxon>
        <taxon>Scytonema</taxon>
    </lineage>
</organism>
<name>A0A139X8M5_9CYAN</name>
<gene>
    <name evidence="1" type="ORF">WA1_23340</name>
</gene>
<evidence type="ECO:0000313" key="2">
    <source>
        <dbReference type="Proteomes" id="UP000076925"/>
    </source>
</evidence>
<protein>
    <recommendedName>
        <fullName evidence="3">PIN domain-containing protein</fullName>
    </recommendedName>
</protein>
<evidence type="ECO:0000313" key="1">
    <source>
        <dbReference type="EMBL" id="KYC41054.1"/>
    </source>
</evidence>
<comment type="caution">
    <text evidence="1">The sequence shown here is derived from an EMBL/GenBank/DDBJ whole genome shotgun (WGS) entry which is preliminary data.</text>
</comment>
<dbReference type="AlphaFoldDB" id="A0A139X8M5"/>
<dbReference type="Proteomes" id="UP000076925">
    <property type="component" value="Unassembled WGS sequence"/>
</dbReference>
<dbReference type="OrthoDB" id="9787727at2"/>
<evidence type="ECO:0008006" key="3">
    <source>
        <dbReference type="Google" id="ProtNLM"/>
    </source>
</evidence>
<dbReference type="STRING" id="128403.WA1_23340"/>